<feature type="domain" description="Hydantoinase A/oxoprolinase" evidence="1">
    <location>
        <begin position="197"/>
        <end position="480"/>
    </location>
</feature>
<keyword evidence="4" id="KW-0436">Ligase</keyword>
<sequence>MQVGVEIGGTFTDLVWVNNEGVVSVGKVPSTPSEVHRAVENAVDQSAVPLREVKRFTHGSTIATNALITRRGAKTGLLATKGFRDIIEIGLHDRVGNIYTAYYHKPRAPVERRFIREIPERIDGSGAVVTALDEDAARREIQYLLDNGVTSIAICLMHAYRNPVHEERLRDLILAMSPGTRVGCSSRVSPEFREYERTVTTVVNAFVSPVVVNYIDRLGDGLTTRGCESGLQIMQSNGGIMPADAAGDNSVRMLLSGPAAGVQAAAWFARRNNIADIITIDMGGTSTDVAVAPMLEPRIVQELTVDDLPIRTTALDMVTVGAGGGSIAALDAGGFLNVGPASAGAEPGPACYGRGGTLPTVTDAQLIAGLLRPSHFFAGKLNLDVEAAKAAFGTLAMPGDLGQKADAVLQMVNSNMAAAVRLVSTARGIDPRDFTLVAYGGGGPLHAATVADEVGMNKVLMPWSPGITSAFGLLIADLKVDFIKAKLQPLTDETLSEARASDLGETCDRYAANLGLAKRQYTVEMGLDLRYAGQGFELTIWRDIASTDAATLRRVFEDLHNERYGYQRPNLAVQIVNTRARLARKSDLNVVTPIGNAAGDKPEKHEIVLQGRRVSATFVSRASLRVGDAIEGPAILEEPTTTTLVPPGWVARCRETGDLVLEKIS</sequence>
<reference evidence="4 5" key="1">
    <citation type="submission" date="2015-08" db="EMBL/GenBank/DDBJ databases">
        <title>Investigation of the bacterial diversity of lava forest soil.</title>
        <authorList>
            <person name="Lee J.S."/>
        </authorList>
    </citation>
    <scope>NUCLEOTIDE SEQUENCE [LARGE SCALE GENOMIC DNA]</scope>
    <source>
        <strain evidence="4 5">GJW-30</strain>
    </source>
</reference>
<evidence type="ECO:0000259" key="1">
    <source>
        <dbReference type="Pfam" id="PF01968"/>
    </source>
</evidence>
<gene>
    <name evidence="4" type="primary">apc3_3</name>
    <name evidence="4" type="ORF">GJW-30_1_01952</name>
</gene>
<dbReference type="RefSeq" id="WP_096354742.1">
    <property type="nucleotide sequence ID" value="NZ_AP014946.1"/>
</dbReference>
<dbReference type="InterPro" id="IPR045079">
    <property type="entry name" value="Oxoprolinase-like"/>
</dbReference>
<dbReference type="InterPro" id="IPR008040">
    <property type="entry name" value="Hydant_A_N"/>
</dbReference>
<dbReference type="Pfam" id="PF05378">
    <property type="entry name" value="Hydant_A_N"/>
    <property type="match status" value="1"/>
</dbReference>
<feature type="domain" description="Hydantoinase/oxoprolinase N-terminal" evidence="2">
    <location>
        <begin position="3"/>
        <end position="174"/>
    </location>
</feature>
<dbReference type="GO" id="GO:0005829">
    <property type="term" value="C:cytosol"/>
    <property type="evidence" value="ECO:0007669"/>
    <property type="project" value="TreeGrafter"/>
</dbReference>
<evidence type="ECO:0000259" key="3">
    <source>
        <dbReference type="Pfam" id="PF19278"/>
    </source>
</evidence>
<evidence type="ECO:0000259" key="2">
    <source>
        <dbReference type="Pfam" id="PF05378"/>
    </source>
</evidence>
<dbReference type="PANTHER" id="PTHR11365">
    <property type="entry name" value="5-OXOPROLINASE RELATED"/>
    <property type="match status" value="1"/>
</dbReference>
<dbReference type="KEGG" id="vgo:GJW-30_1_01952"/>
<dbReference type="InterPro" id="IPR002821">
    <property type="entry name" value="Hydantoinase_A"/>
</dbReference>
<dbReference type="Proteomes" id="UP000236884">
    <property type="component" value="Chromosome"/>
</dbReference>
<evidence type="ECO:0000313" key="4">
    <source>
        <dbReference type="EMBL" id="BAT59419.1"/>
    </source>
</evidence>
<dbReference type="AlphaFoldDB" id="A0A0S3PU32"/>
<accession>A0A0S3PU32</accession>
<feature type="domain" description="Acetophenone carboxylase-like C-terminal" evidence="3">
    <location>
        <begin position="604"/>
        <end position="652"/>
    </location>
</feature>
<dbReference type="EMBL" id="AP014946">
    <property type="protein sequence ID" value="BAT59419.1"/>
    <property type="molecule type" value="Genomic_DNA"/>
</dbReference>
<evidence type="ECO:0000313" key="5">
    <source>
        <dbReference type="Proteomes" id="UP000236884"/>
    </source>
</evidence>
<protein>
    <submittedName>
        <fullName evidence="4">Acetophenone carboxylase gamma subunit</fullName>
        <ecNumber evidence="4">6.4.1.8</ecNumber>
    </submittedName>
</protein>
<organism evidence="4 5">
    <name type="scientific">Variibacter gotjawalensis</name>
    <dbReference type="NCBI Taxonomy" id="1333996"/>
    <lineage>
        <taxon>Bacteria</taxon>
        <taxon>Pseudomonadati</taxon>
        <taxon>Pseudomonadota</taxon>
        <taxon>Alphaproteobacteria</taxon>
        <taxon>Hyphomicrobiales</taxon>
        <taxon>Nitrobacteraceae</taxon>
        <taxon>Variibacter</taxon>
    </lineage>
</organism>
<dbReference type="OrthoDB" id="9759608at2"/>
<dbReference type="GO" id="GO:0017168">
    <property type="term" value="F:5-oxoprolinase (ATP-hydrolyzing) activity"/>
    <property type="evidence" value="ECO:0007669"/>
    <property type="project" value="TreeGrafter"/>
</dbReference>
<dbReference type="InterPro" id="IPR049517">
    <property type="entry name" value="ACX-like_C"/>
</dbReference>
<name>A0A0S3PU32_9BRAD</name>
<dbReference type="Pfam" id="PF19278">
    <property type="entry name" value="Hydant_A_C"/>
    <property type="match status" value="1"/>
</dbReference>
<keyword evidence="5" id="KW-1185">Reference proteome</keyword>
<dbReference type="GO" id="GO:0006749">
    <property type="term" value="P:glutathione metabolic process"/>
    <property type="evidence" value="ECO:0007669"/>
    <property type="project" value="TreeGrafter"/>
</dbReference>
<dbReference type="GO" id="GO:0016874">
    <property type="term" value="F:ligase activity"/>
    <property type="evidence" value="ECO:0007669"/>
    <property type="project" value="UniProtKB-KW"/>
</dbReference>
<dbReference type="PANTHER" id="PTHR11365:SF23">
    <property type="entry name" value="HYPOTHETICAL 5-OXOPROLINASE (EUROFUNG)-RELATED"/>
    <property type="match status" value="1"/>
</dbReference>
<dbReference type="Pfam" id="PF01968">
    <property type="entry name" value="Hydantoinase_A"/>
    <property type="match status" value="1"/>
</dbReference>
<proteinExistence type="predicted"/>
<dbReference type="EC" id="6.4.1.8" evidence="4"/>